<keyword evidence="3" id="KW-0732">Signal</keyword>
<evidence type="ECO:0000256" key="3">
    <source>
        <dbReference type="SAM" id="SignalP"/>
    </source>
</evidence>
<feature type="domain" description="CobN/magnesium chelatase" evidence="4">
    <location>
        <begin position="138"/>
        <end position="745"/>
    </location>
</feature>
<keyword evidence="2" id="KW-1133">Transmembrane helix</keyword>
<dbReference type="EMBL" id="WKJK01000002">
    <property type="protein sequence ID" value="MRW89321.1"/>
    <property type="molecule type" value="Genomic_DNA"/>
</dbReference>
<dbReference type="CDD" id="cd10150">
    <property type="entry name" value="CobN_like"/>
    <property type="match status" value="1"/>
</dbReference>
<feature type="signal peptide" evidence="3">
    <location>
        <begin position="1"/>
        <end position="29"/>
    </location>
</feature>
<sequence>MGRWSMFRNKLWLAALMLLSLCVAGYVHSAQAPRTLALMLGDVESRPAVLAVRGLQTELKALNLAIRIIPVNGLTPADRSALAGADVAVINVKGRQAMAGLTTELETLQKARKPVFAVGALDDSLRELGVRDDKAIQSYHAEGGVENIGNLLRYILKTQFGAQVSAAPVHAMPEAGLYDVAANRTVASYDDYVRGYAHYKPGAPWIAVPFYRASLVAGQTLPLAAIVARLEASGYNALPVFGYPYEVPLKLLLDENGKSRVDLIVALGMKVGGTTSVGAMLDKIGVPAINAITLSQQTLAQWQESKIGLDIIERTWQLAGAEAAGLIQPTVVASRERISDAQTGLAYVEETPIPERIERLNERVAAWLALREKANADKRVAMIYFNYPHGSETIGAAYLNVLPESLWQIVQRLKHDGYRTGEALPTSEAELQGEIQKWGNYPGKSKGDYNAGLKHLAESGQALLVPLSEYQQWFSQLAAPLRAAIEQSWGKPENAPVLWRNAKGEAFFVYPARRFGNVLMAPQPGRAWEQNLEKLHNEVSMPPSHEYIAFYLWLQKDFRAHAVMHIGTHGTQEWLTGKEAGLSDSDPTEALIGAMPNIYPYVMDDVGEGIQAKRRGMATIIDHMTPPFDIAGLNPDLRELGALLNDYRVAEQKSPLLAASHLKAINQIAAKAGVLKDMKKKELKSEADMEGLEEYLDDTGNKLTPFGLHTFGVAPNAEQRNATARAVVSLDTDATPEQKSKRIAQLEADIELSAQLELDRLMQALDGRYIPTGVSADLVRNPNALPTGRNFFGLDPSRIPSKATYDAGAKLAQQLADDYRKRHGAWPEKLSMNLWGVETSRHEGVMEAQAMALMGVRPTWDERGRVTGVEAISRKQLGRPRVDVTLISSGLFRDLFPNLLTLMDQAAQLAQKQDDEGGNVLQQHSGKVAASLAKRGMSAEEAQRLASVRIFGLPSGAYGTQIEKLIPLTNAWQNEKEVADVFINRMSHPFGAGYWGDDKANPEQRRELFKQALSGSQIALHSRSSNLFATLDNDDFFQYLGGTAMAIRSVDGKTPEVMVSDLSNPRRATHKTLEQYMGQEMQARYLNPRWADSMLKEGYSGARYINRVVDYLWAWQVTVPEVVDDGKWQRMYDTYVEDRHGLKVRERFADAGNLRAFQAVTDRMLSAIERGYWKPSAAVRAKLTQMNAQAIKDAGVSCSADSCSKATLKVAPQFSADFVPNVGTNTAIAHGAAAAARAGGAAPSPQLAVQNAAAELQALQAKADAEVQQPPAQKPAAAKPAPAPQAKPQAADAKVSGFEMETLTNLTPVQKTVGSLVMLALAAALIGVGYVSRRNKLRKLKGYL</sequence>
<keyword evidence="6" id="KW-1185">Reference proteome</keyword>
<dbReference type="Proteomes" id="UP000433309">
    <property type="component" value="Unassembled WGS sequence"/>
</dbReference>
<evidence type="ECO:0000313" key="6">
    <source>
        <dbReference type="Proteomes" id="UP000433309"/>
    </source>
</evidence>
<evidence type="ECO:0000256" key="1">
    <source>
        <dbReference type="SAM" id="MobiDB-lite"/>
    </source>
</evidence>
<evidence type="ECO:0000313" key="5">
    <source>
        <dbReference type="EMBL" id="MRW89321.1"/>
    </source>
</evidence>
<evidence type="ECO:0000259" key="4">
    <source>
        <dbReference type="Pfam" id="PF02514"/>
    </source>
</evidence>
<feature type="transmembrane region" description="Helical" evidence="2">
    <location>
        <begin position="1313"/>
        <end position="1331"/>
    </location>
</feature>
<evidence type="ECO:0000256" key="2">
    <source>
        <dbReference type="SAM" id="Phobius"/>
    </source>
</evidence>
<proteinExistence type="predicted"/>
<keyword evidence="2" id="KW-0472">Membrane</keyword>
<accession>A0A6I2KUH1</accession>
<protein>
    <submittedName>
        <fullName evidence="5">Cobaltochelatase subunit CobN</fullName>
    </submittedName>
</protein>
<dbReference type="PANTHER" id="PTHR44119:SF4">
    <property type="entry name" value="AEROBIC COBALTOCHELATASE SUBUNIT COBN"/>
    <property type="match status" value="1"/>
</dbReference>
<comment type="caution">
    <text evidence="5">The sequence shown here is derived from an EMBL/GenBank/DDBJ whole genome shotgun (WGS) entry which is preliminary data.</text>
</comment>
<reference evidence="5 6" key="1">
    <citation type="submission" date="2019-11" db="EMBL/GenBank/DDBJ databases">
        <title>Novel species isolated from a subtropical stream in China.</title>
        <authorList>
            <person name="Lu H."/>
        </authorList>
    </citation>
    <scope>NUCLEOTIDE SEQUENCE [LARGE SCALE GENOMIC DNA]</scope>
    <source>
        <strain evidence="5 6">FT80W</strain>
    </source>
</reference>
<feature type="region of interest" description="Disordered" evidence="1">
    <location>
        <begin position="1261"/>
        <end position="1292"/>
    </location>
</feature>
<feature type="chain" id="PRO_5026359380" evidence="3">
    <location>
        <begin position="30"/>
        <end position="1344"/>
    </location>
</feature>
<keyword evidence="2" id="KW-0812">Transmembrane</keyword>
<name>A0A6I2KUH1_9BURK</name>
<organism evidence="5 6">
    <name type="scientific">Duganella guangzhouensis</name>
    <dbReference type="NCBI Taxonomy" id="2666084"/>
    <lineage>
        <taxon>Bacteria</taxon>
        <taxon>Pseudomonadati</taxon>
        <taxon>Pseudomonadota</taxon>
        <taxon>Betaproteobacteria</taxon>
        <taxon>Burkholderiales</taxon>
        <taxon>Oxalobacteraceae</taxon>
        <taxon>Telluria group</taxon>
        <taxon>Duganella</taxon>
    </lineage>
</organism>
<dbReference type="PANTHER" id="PTHR44119">
    <property type="entry name" value="MAGNESIUM-CHELATASE SUBUNIT CHLH, CHLOROPLASTIC"/>
    <property type="match status" value="1"/>
</dbReference>
<dbReference type="InterPro" id="IPR003672">
    <property type="entry name" value="CobN/Mg_chltase"/>
</dbReference>
<dbReference type="Pfam" id="PF02514">
    <property type="entry name" value="CobN-Mg_chel"/>
    <property type="match status" value="1"/>
</dbReference>
<gene>
    <name evidence="5" type="ORF">GJ699_04930</name>
</gene>